<sequence>MVEQVDQRLADAARSCMLQRSSDGESAGGARAGDGGGLSDGGGCEAKYVVFDGGSASVFKSHLVLVRTRRKC</sequence>
<feature type="region of interest" description="Disordered" evidence="1">
    <location>
        <begin position="19"/>
        <end position="39"/>
    </location>
</feature>
<gene>
    <name evidence="2" type="ORF">Slati_2541700</name>
</gene>
<reference evidence="2" key="1">
    <citation type="submission" date="2020-06" db="EMBL/GenBank/DDBJ databases">
        <authorList>
            <person name="Li T."/>
            <person name="Hu X."/>
            <person name="Zhang T."/>
            <person name="Song X."/>
            <person name="Zhang H."/>
            <person name="Dai N."/>
            <person name="Sheng W."/>
            <person name="Hou X."/>
            <person name="Wei L."/>
        </authorList>
    </citation>
    <scope>NUCLEOTIDE SEQUENCE</scope>
    <source>
        <strain evidence="2">KEN1</strain>
        <tissue evidence="2">Leaf</tissue>
    </source>
</reference>
<organism evidence="2">
    <name type="scientific">Sesamum latifolium</name>
    <dbReference type="NCBI Taxonomy" id="2727402"/>
    <lineage>
        <taxon>Eukaryota</taxon>
        <taxon>Viridiplantae</taxon>
        <taxon>Streptophyta</taxon>
        <taxon>Embryophyta</taxon>
        <taxon>Tracheophyta</taxon>
        <taxon>Spermatophyta</taxon>
        <taxon>Magnoliopsida</taxon>
        <taxon>eudicotyledons</taxon>
        <taxon>Gunneridae</taxon>
        <taxon>Pentapetalae</taxon>
        <taxon>asterids</taxon>
        <taxon>lamiids</taxon>
        <taxon>Lamiales</taxon>
        <taxon>Pedaliaceae</taxon>
        <taxon>Sesamum</taxon>
    </lineage>
</organism>
<evidence type="ECO:0000313" key="2">
    <source>
        <dbReference type="EMBL" id="KAL0440587.1"/>
    </source>
</evidence>
<feature type="compositionally biased region" description="Gly residues" evidence="1">
    <location>
        <begin position="26"/>
        <end position="39"/>
    </location>
</feature>
<accession>A0AAW2WG19</accession>
<evidence type="ECO:0000256" key="1">
    <source>
        <dbReference type="SAM" id="MobiDB-lite"/>
    </source>
</evidence>
<name>A0AAW2WG19_9LAMI</name>
<dbReference type="EMBL" id="JACGWN010000008">
    <property type="protein sequence ID" value="KAL0440587.1"/>
    <property type="molecule type" value="Genomic_DNA"/>
</dbReference>
<reference evidence="2" key="2">
    <citation type="journal article" date="2024" name="Plant">
        <title>Genomic evolution and insights into agronomic trait innovations of Sesamum species.</title>
        <authorList>
            <person name="Miao H."/>
            <person name="Wang L."/>
            <person name="Qu L."/>
            <person name="Liu H."/>
            <person name="Sun Y."/>
            <person name="Le M."/>
            <person name="Wang Q."/>
            <person name="Wei S."/>
            <person name="Zheng Y."/>
            <person name="Lin W."/>
            <person name="Duan Y."/>
            <person name="Cao H."/>
            <person name="Xiong S."/>
            <person name="Wang X."/>
            <person name="Wei L."/>
            <person name="Li C."/>
            <person name="Ma Q."/>
            <person name="Ju M."/>
            <person name="Zhao R."/>
            <person name="Li G."/>
            <person name="Mu C."/>
            <person name="Tian Q."/>
            <person name="Mei H."/>
            <person name="Zhang T."/>
            <person name="Gao T."/>
            <person name="Zhang H."/>
        </authorList>
    </citation>
    <scope>NUCLEOTIDE SEQUENCE</scope>
    <source>
        <strain evidence="2">KEN1</strain>
    </source>
</reference>
<proteinExistence type="predicted"/>
<protein>
    <submittedName>
        <fullName evidence="2">Uncharacterized protein</fullName>
    </submittedName>
</protein>
<dbReference type="AlphaFoldDB" id="A0AAW2WG19"/>
<comment type="caution">
    <text evidence="2">The sequence shown here is derived from an EMBL/GenBank/DDBJ whole genome shotgun (WGS) entry which is preliminary data.</text>
</comment>